<dbReference type="Pfam" id="PF00621">
    <property type="entry name" value="RhoGEF"/>
    <property type="match status" value="1"/>
</dbReference>
<dbReference type="PANTHER" id="PTHR12673">
    <property type="entry name" value="FACIOGENITAL DYSPLASIA PROTEIN"/>
    <property type="match status" value="1"/>
</dbReference>
<dbReference type="Gene3D" id="1.20.900.10">
    <property type="entry name" value="Dbl homology (DH) domain"/>
    <property type="match status" value="1"/>
</dbReference>
<keyword evidence="5" id="KW-1185">Reference proteome</keyword>
<dbReference type="SMART" id="SM00325">
    <property type="entry name" value="RhoGEF"/>
    <property type="match status" value="1"/>
</dbReference>
<dbReference type="Proteomes" id="UP000011083">
    <property type="component" value="Unassembled WGS sequence"/>
</dbReference>
<dbReference type="PANTHER" id="PTHR12673:SF263">
    <property type="entry name" value="PLECKSTRIN DOMAIN-CONTAINING PROTEIN"/>
    <property type="match status" value="1"/>
</dbReference>
<dbReference type="InterPro" id="IPR035899">
    <property type="entry name" value="DBL_dom_sf"/>
</dbReference>
<dbReference type="SMART" id="SM00233">
    <property type="entry name" value="PH"/>
    <property type="match status" value="1"/>
</dbReference>
<proteinExistence type="predicted"/>
<dbReference type="OrthoDB" id="660555at2759"/>
<feature type="domain" description="PH" evidence="2">
    <location>
        <begin position="338"/>
        <end position="472"/>
    </location>
</feature>
<feature type="compositionally biased region" description="Basic and acidic residues" evidence="1">
    <location>
        <begin position="13"/>
        <end position="22"/>
    </location>
</feature>
<evidence type="ECO:0000259" key="2">
    <source>
        <dbReference type="PROSITE" id="PS50003"/>
    </source>
</evidence>
<evidence type="ECO:0000313" key="4">
    <source>
        <dbReference type="EMBL" id="ELR13326.1"/>
    </source>
</evidence>
<dbReference type="EMBL" id="KB008093">
    <property type="protein sequence ID" value="ELR13326.1"/>
    <property type="molecule type" value="Genomic_DNA"/>
</dbReference>
<dbReference type="Gene3D" id="2.30.29.30">
    <property type="entry name" value="Pleckstrin-homology domain (PH domain)/Phosphotyrosine-binding domain (PTB)"/>
    <property type="match status" value="1"/>
</dbReference>
<dbReference type="VEuPathDB" id="AmoebaDB:ACA1_239210"/>
<dbReference type="GO" id="GO:0005737">
    <property type="term" value="C:cytoplasm"/>
    <property type="evidence" value="ECO:0007669"/>
    <property type="project" value="TreeGrafter"/>
</dbReference>
<evidence type="ECO:0000256" key="1">
    <source>
        <dbReference type="SAM" id="MobiDB-lite"/>
    </source>
</evidence>
<dbReference type="SUPFAM" id="SSF50729">
    <property type="entry name" value="PH domain-like"/>
    <property type="match status" value="1"/>
</dbReference>
<dbReference type="SUPFAM" id="SSF48065">
    <property type="entry name" value="DBL homology domain (DH-domain)"/>
    <property type="match status" value="1"/>
</dbReference>
<dbReference type="InterPro" id="IPR011993">
    <property type="entry name" value="PH-like_dom_sf"/>
</dbReference>
<evidence type="ECO:0000313" key="5">
    <source>
        <dbReference type="Proteomes" id="UP000011083"/>
    </source>
</evidence>
<gene>
    <name evidence="4" type="ORF">ACA1_239210</name>
</gene>
<accession>L8GM74</accession>
<evidence type="ECO:0000259" key="3">
    <source>
        <dbReference type="PROSITE" id="PS50010"/>
    </source>
</evidence>
<dbReference type="CDD" id="cd00160">
    <property type="entry name" value="RhoGEF"/>
    <property type="match status" value="1"/>
</dbReference>
<dbReference type="KEGG" id="acan:ACA1_239210"/>
<dbReference type="InterPro" id="IPR051092">
    <property type="entry name" value="FYVE_RhoGEF_PH"/>
</dbReference>
<reference evidence="4 5" key="1">
    <citation type="journal article" date="2013" name="Genome Biol.">
        <title>Genome of Acanthamoeba castellanii highlights extensive lateral gene transfer and early evolution of tyrosine kinase signaling.</title>
        <authorList>
            <person name="Clarke M."/>
            <person name="Lohan A.J."/>
            <person name="Liu B."/>
            <person name="Lagkouvardos I."/>
            <person name="Roy S."/>
            <person name="Zafar N."/>
            <person name="Bertelli C."/>
            <person name="Schilde C."/>
            <person name="Kianianmomeni A."/>
            <person name="Burglin T.R."/>
            <person name="Frech C."/>
            <person name="Turcotte B."/>
            <person name="Kopec K.O."/>
            <person name="Synnott J.M."/>
            <person name="Choo C."/>
            <person name="Paponov I."/>
            <person name="Finkler A."/>
            <person name="Soon Heng Tan C."/>
            <person name="Hutchins A.P."/>
            <person name="Weinmeier T."/>
            <person name="Rattei T."/>
            <person name="Chu J.S."/>
            <person name="Gimenez G."/>
            <person name="Irimia M."/>
            <person name="Rigden D.J."/>
            <person name="Fitzpatrick D.A."/>
            <person name="Lorenzo-Morales J."/>
            <person name="Bateman A."/>
            <person name="Chiu C.H."/>
            <person name="Tang P."/>
            <person name="Hegemann P."/>
            <person name="Fromm H."/>
            <person name="Raoult D."/>
            <person name="Greub G."/>
            <person name="Miranda-Saavedra D."/>
            <person name="Chen N."/>
            <person name="Nash P."/>
            <person name="Ginger M.L."/>
            <person name="Horn M."/>
            <person name="Schaap P."/>
            <person name="Caler L."/>
            <person name="Loftus B."/>
        </authorList>
    </citation>
    <scope>NUCLEOTIDE SEQUENCE [LARGE SCALE GENOMIC DNA]</scope>
    <source>
        <strain evidence="4 5">Neff</strain>
    </source>
</reference>
<dbReference type="InterPro" id="IPR000219">
    <property type="entry name" value="DH_dom"/>
</dbReference>
<dbReference type="InterPro" id="IPR001849">
    <property type="entry name" value="PH_domain"/>
</dbReference>
<dbReference type="RefSeq" id="XP_004335339.1">
    <property type="nucleotide sequence ID" value="XM_004335291.1"/>
</dbReference>
<dbReference type="PROSITE" id="PS50010">
    <property type="entry name" value="DH_2"/>
    <property type="match status" value="1"/>
</dbReference>
<protein>
    <submittedName>
        <fullName evidence="4">RhoGEF domain containing protein</fullName>
    </submittedName>
</protein>
<name>L8GM74_ACACF</name>
<feature type="region of interest" description="Disordered" evidence="1">
    <location>
        <begin position="1"/>
        <end position="25"/>
    </location>
</feature>
<feature type="domain" description="DH" evidence="3">
    <location>
        <begin position="102"/>
        <end position="295"/>
    </location>
</feature>
<organism evidence="4 5">
    <name type="scientific">Acanthamoeba castellanii (strain ATCC 30010 / Neff)</name>
    <dbReference type="NCBI Taxonomy" id="1257118"/>
    <lineage>
        <taxon>Eukaryota</taxon>
        <taxon>Amoebozoa</taxon>
        <taxon>Discosea</taxon>
        <taxon>Longamoebia</taxon>
        <taxon>Centramoebida</taxon>
        <taxon>Acanthamoebidae</taxon>
        <taxon>Acanthamoeba</taxon>
    </lineage>
</organism>
<dbReference type="PROSITE" id="PS50003">
    <property type="entry name" value="PH_DOMAIN"/>
    <property type="match status" value="1"/>
</dbReference>
<dbReference type="GeneID" id="14913911"/>
<dbReference type="AlphaFoldDB" id="L8GM74"/>
<sequence>MEGGGKNHLLTVSEDHADGEHRKLSRSISIREATQKGKKMLMSLKGIGSSKGIGAGGDFKSQHKLRKLWSRQWDSEPSKETLVKIILIQKLIRAYRARMLKRRLLVAHELMVTEEHYVKALSVLCRFFYEPLLALSKSDNKEAPLKSTEDVESIFSVVAKLYIHHQEFSKYLRERVLDFDLFASKSLGDLFIQHTAFFELYSGYINNYDNSLATVQRCKKEIPKFFQFVEEAEAREECEYADLSSFLIQPIQRIPRYVMLLNALMRKTSKAHPCYEQLFKATQKIKDMTDYFNEQKKDSENADYVQKLYSQLEFDMPHGGAERQRSVKITFSLNEERRFVKEGDVMMIKDKNVSKPFPPSRSEDRHLILFNDVLLMCFTPTMKSVRPARVRRLSSSLNLSKTLRAKGSVEAMGNQIIIKEIIELWKVQVVDLPASYGEGVFLIQSFDCKYSLCAGTDKAKQEWFNALFTTIEKLFKKGATNPPPS</sequence>
<dbReference type="GO" id="GO:0005085">
    <property type="term" value="F:guanyl-nucleotide exchange factor activity"/>
    <property type="evidence" value="ECO:0007669"/>
    <property type="project" value="InterPro"/>
</dbReference>